<evidence type="ECO:0000313" key="2">
    <source>
        <dbReference type="EMBL" id="MVZ62615.1"/>
    </source>
</evidence>
<protein>
    <recommendedName>
        <fullName evidence="4">Orphan protein</fullName>
    </recommendedName>
</protein>
<accession>A0A6N8KYT8</accession>
<comment type="caution">
    <text evidence="2">The sequence shown here is derived from an EMBL/GenBank/DDBJ whole genome shotgun (WGS) entry which is preliminary data.</text>
</comment>
<evidence type="ECO:0000256" key="1">
    <source>
        <dbReference type="SAM" id="SignalP"/>
    </source>
</evidence>
<dbReference type="OrthoDB" id="5735516at2"/>
<evidence type="ECO:0008006" key="4">
    <source>
        <dbReference type="Google" id="ProtNLM"/>
    </source>
</evidence>
<dbReference type="AlphaFoldDB" id="A0A6N8KYT8"/>
<reference evidence="2 3" key="1">
    <citation type="submission" date="2019-12" db="EMBL/GenBank/DDBJ databases">
        <authorList>
            <person name="Dong K."/>
        </authorList>
    </citation>
    <scope>NUCLEOTIDE SEQUENCE [LARGE SCALE GENOMIC DNA]</scope>
    <source>
        <strain evidence="2 3">JCM 31225</strain>
    </source>
</reference>
<proteinExistence type="predicted"/>
<gene>
    <name evidence="2" type="ORF">GQF63_11315</name>
</gene>
<sequence>MKTYLAILLGCLISLTVFAHPFYVSISSVDYNSSKKRLEIACRLFYDDLEVALKTHQHKKLDVLNPKEKAVLDSAISRYIKANFKLQVNGQAKEMKYVGYEVEEDVAWCYFEVPQANPVQRISIVNQLLYQDFKSQSNIMHVTVSGKRKSSKLDNPKRTVEFSF</sequence>
<dbReference type="InterPro" id="IPR046525">
    <property type="entry name" value="DUF6702"/>
</dbReference>
<keyword evidence="3" id="KW-1185">Reference proteome</keyword>
<dbReference type="Pfam" id="PF20420">
    <property type="entry name" value="DUF6702"/>
    <property type="match status" value="1"/>
</dbReference>
<feature type="chain" id="PRO_5027101938" description="Orphan protein" evidence="1">
    <location>
        <begin position="20"/>
        <end position="164"/>
    </location>
</feature>
<dbReference type="Proteomes" id="UP000435036">
    <property type="component" value="Unassembled WGS sequence"/>
</dbReference>
<dbReference type="RefSeq" id="WP_160369340.1">
    <property type="nucleotide sequence ID" value="NZ_WSQA01000007.1"/>
</dbReference>
<organism evidence="2 3">
    <name type="scientific">Sphingobacterium humi</name>
    <dbReference type="NCBI Taxonomy" id="1796905"/>
    <lineage>
        <taxon>Bacteria</taxon>
        <taxon>Pseudomonadati</taxon>
        <taxon>Bacteroidota</taxon>
        <taxon>Sphingobacteriia</taxon>
        <taxon>Sphingobacteriales</taxon>
        <taxon>Sphingobacteriaceae</taxon>
        <taxon>Sphingobacterium</taxon>
    </lineage>
</organism>
<keyword evidence="1" id="KW-0732">Signal</keyword>
<feature type="signal peptide" evidence="1">
    <location>
        <begin position="1"/>
        <end position="19"/>
    </location>
</feature>
<name>A0A6N8KYT8_9SPHI</name>
<evidence type="ECO:0000313" key="3">
    <source>
        <dbReference type="Proteomes" id="UP000435036"/>
    </source>
</evidence>
<dbReference type="EMBL" id="WSQA01000007">
    <property type="protein sequence ID" value="MVZ62615.1"/>
    <property type="molecule type" value="Genomic_DNA"/>
</dbReference>